<name>A0A8T3BPP9_DENNO</name>
<comment type="caution">
    <text evidence="2">The sequence shown here is derived from an EMBL/GenBank/DDBJ whole genome shotgun (WGS) entry which is preliminary data.</text>
</comment>
<sequence length="102" mass="11724">MTDRGKEPAPEESRSLDALWVNQSNIIRQLDELAAEVQRLSIEVRREFNLIRARQQPQRNEPPINRTVQRRGIVFGRQNHRDAMVVQESSDSGEESPTYPGA</sequence>
<dbReference type="Proteomes" id="UP000829196">
    <property type="component" value="Unassembled WGS sequence"/>
</dbReference>
<reference evidence="2" key="1">
    <citation type="journal article" date="2022" name="Front. Genet.">
        <title>Chromosome-Scale Assembly of the Dendrobium nobile Genome Provides Insights Into the Molecular Mechanism of the Biosynthesis of the Medicinal Active Ingredient of Dendrobium.</title>
        <authorList>
            <person name="Xu Q."/>
            <person name="Niu S.-C."/>
            <person name="Li K.-L."/>
            <person name="Zheng P.-J."/>
            <person name="Zhang X.-J."/>
            <person name="Jia Y."/>
            <person name="Liu Y."/>
            <person name="Niu Y.-X."/>
            <person name="Yu L.-H."/>
            <person name="Chen D.-F."/>
            <person name="Zhang G.-Q."/>
        </authorList>
    </citation>
    <scope>NUCLEOTIDE SEQUENCE</scope>
    <source>
        <tissue evidence="2">Leaf</tissue>
    </source>
</reference>
<evidence type="ECO:0000313" key="2">
    <source>
        <dbReference type="EMBL" id="KAI0519195.1"/>
    </source>
</evidence>
<accession>A0A8T3BPP9</accession>
<organism evidence="2 3">
    <name type="scientific">Dendrobium nobile</name>
    <name type="common">Orchid</name>
    <dbReference type="NCBI Taxonomy" id="94219"/>
    <lineage>
        <taxon>Eukaryota</taxon>
        <taxon>Viridiplantae</taxon>
        <taxon>Streptophyta</taxon>
        <taxon>Embryophyta</taxon>
        <taxon>Tracheophyta</taxon>
        <taxon>Spermatophyta</taxon>
        <taxon>Magnoliopsida</taxon>
        <taxon>Liliopsida</taxon>
        <taxon>Asparagales</taxon>
        <taxon>Orchidaceae</taxon>
        <taxon>Epidendroideae</taxon>
        <taxon>Malaxideae</taxon>
        <taxon>Dendrobiinae</taxon>
        <taxon>Dendrobium</taxon>
    </lineage>
</organism>
<evidence type="ECO:0000256" key="1">
    <source>
        <dbReference type="SAM" id="MobiDB-lite"/>
    </source>
</evidence>
<proteinExistence type="predicted"/>
<feature type="region of interest" description="Disordered" evidence="1">
    <location>
        <begin position="77"/>
        <end position="102"/>
    </location>
</feature>
<dbReference type="AlphaFoldDB" id="A0A8T3BPP9"/>
<dbReference type="OrthoDB" id="10442088at2759"/>
<keyword evidence="3" id="KW-1185">Reference proteome</keyword>
<gene>
    <name evidence="2" type="ORF">KFK09_006637</name>
</gene>
<dbReference type="SMR" id="A0A8T3BPP9"/>
<evidence type="ECO:0000313" key="3">
    <source>
        <dbReference type="Proteomes" id="UP000829196"/>
    </source>
</evidence>
<protein>
    <submittedName>
        <fullName evidence="2">Uncharacterized protein</fullName>
    </submittedName>
</protein>
<dbReference type="EMBL" id="JAGYWB010000006">
    <property type="protein sequence ID" value="KAI0519195.1"/>
    <property type="molecule type" value="Genomic_DNA"/>
</dbReference>